<reference evidence="9" key="1">
    <citation type="submission" date="2025-08" db="UniProtKB">
        <authorList>
            <consortium name="RefSeq"/>
        </authorList>
    </citation>
    <scope>IDENTIFICATION</scope>
</reference>
<evidence type="ECO:0000256" key="3">
    <source>
        <dbReference type="ARBA" id="ARBA00022723"/>
    </source>
</evidence>
<dbReference type="AlphaFoldDB" id="A0AAJ6QPF0"/>
<evidence type="ECO:0000256" key="1">
    <source>
        <dbReference type="ARBA" id="ARBA00001936"/>
    </source>
</evidence>
<evidence type="ECO:0000259" key="7">
    <source>
        <dbReference type="PROSITE" id="PS51462"/>
    </source>
</evidence>
<name>A0AAJ6QPF0_9ACAR</name>
<feature type="domain" description="Nudix hydrolase" evidence="7">
    <location>
        <begin position="55"/>
        <end position="198"/>
    </location>
</feature>
<keyword evidence="5" id="KW-0460">Magnesium</keyword>
<evidence type="ECO:0000256" key="5">
    <source>
        <dbReference type="ARBA" id="ARBA00022842"/>
    </source>
</evidence>
<dbReference type="KEGG" id="goe:100907553"/>
<sequence>MLRRYFVDGSSVSFGIRRLSTDIFSPANLQRTLRELNEPKIAEKAFGTFTADGKARQSAVLIPLCLHKKQPSILFNLRSNKLTRHKGYPCFPGGVAEEADRDSTHTALRETEEELGIKSGDVEVIGAMPRFKLPRDKMEITAIIANIGDIDSHKLDINYDEVSVVFSRTVEELCDPKNIGETSFRGAHKDVIYSSPVFIAGDYKIWGVTGMLLHLFLGRLVPEFYRKPARPLKFRRFYESGAAVA</sequence>
<dbReference type="PANTHER" id="PTHR12992">
    <property type="entry name" value="NUDIX HYDROLASE"/>
    <property type="match status" value="1"/>
</dbReference>
<dbReference type="Pfam" id="PF00293">
    <property type="entry name" value="NUDIX"/>
    <property type="match status" value="1"/>
</dbReference>
<dbReference type="GO" id="GO:0046872">
    <property type="term" value="F:metal ion binding"/>
    <property type="evidence" value="ECO:0007669"/>
    <property type="project" value="UniProtKB-KW"/>
</dbReference>
<proteinExistence type="predicted"/>
<keyword evidence="4" id="KW-0378">Hydrolase</keyword>
<protein>
    <submittedName>
        <fullName evidence="9">Nucleoside diphosphate-linked moiety X motif 8</fullName>
    </submittedName>
</protein>
<gene>
    <name evidence="9" type="primary">LOC100907553</name>
</gene>
<dbReference type="InterPro" id="IPR045121">
    <property type="entry name" value="CoAse"/>
</dbReference>
<dbReference type="RefSeq" id="XP_003739607.1">
    <property type="nucleotide sequence ID" value="XM_003739559.1"/>
</dbReference>
<keyword evidence="8" id="KW-1185">Reference proteome</keyword>
<dbReference type="InterPro" id="IPR015797">
    <property type="entry name" value="NUDIX_hydrolase-like_dom_sf"/>
</dbReference>
<organism evidence="8 9">
    <name type="scientific">Galendromus occidentalis</name>
    <name type="common">western predatory mite</name>
    <dbReference type="NCBI Taxonomy" id="34638"/>
    <lineage>
        <taxon>Eukaryota</taxon>
        <taxon>Metazoa</taxon>
        <taxon>Ecdysozoa</taxon>
        <taxon>Arthropoda</taxon>
        <taxon>Chelicerata</taxon>
        <taxon>Arachnida</taxon>
        <taxon>Acari</taxon>
        <taxon>Parasitiformes</taxon>
        <taxon>Mesostigmata</taxon>
        <taxon>Gamasina</taxon>
        <taxon>Phytoseioidea</taxon>
        <taxon>Phytoseiidae</taxon>
        <taxon>Typhlodrominae</taxon>
        <taxon>Galendromus</taxon>
    </lineage>
</organism>
<evidence type="ECO:0000256" key="6">
    <source>
        <dbReference type="ARBA" id="ARBA00023211"/>
    </source>
</evidence>
<keyword evidence="3" id="KW-0479">Metal-binding</keyword>
<dbReference type="InterPro" id="IPR000086">
    <property type="entry name" value="NUDIX_hydrolase_dom"/>
</dbReference>
<dbReference type="SUPFAM" id="SSF55811">
    <property type="entry name" value="Nudix"/>
    <property type="match status" value="1"/>
</dbReference>
<evidence type="ECO:0000313" key="9">
    <source>
        <dbReference type="RefSeq" id="XP_003739607.1"/>
    </source>
</evidence>
<keyword evidence="6" id="KW-0464">Manganese</keyword>
<dbReference type="CDD" id="cd03426">
    <property type="entry name" value="NUDIX_CoAse_Nudt7"/>
    <property type="match status" value="1"/>
</dbReference>
<evidence type="ECO:0000313" key="8">
    <source>
        <dbReference type="Proteomes" id="UP000694867"/>
    </source>
</evidence>
<dbReference type="Proteomes" id="UP000694867">
    <property type="component" value="Unplaced"/>
</dbReference>
<dbReference type="Gene3D" id="3.90.79.10">
    <property type="entry name" value="Nucleoside Triphosphate Pyrophosphohydrolase"/>
    <property type="match status" value="1"/>
</dbReference>
<evidence type="ECO:0000256" key="4">
    <source>
        <dbReference type="ARBA" id="ARBA00022801"/>
    </source>
</evidence>
<accession>A0AAJ6QPF0</accession>
<dbReference type="GO" id="GO:0010945">
    <property type="term" value="F:coenzyme A diphosphatase activity"/>
    <property type="evidence" value="ECO:0007669"/>
    <property type="project" value="InterPro"/>
</dbReference>
<dbReference type="PANTHER" id="PTHR12992:SF11">
    <property type="entry name" value="MITOCHONDRIAL COENZYME A DIPHOSPHATASE NUDT8"/>
    <property type="match status" value="1"/>
</dbReference>
<dbReference type="GeneID" id="100907553"/>
<comment type="cofactor">
    <cofactor evidence="2">
        <name>Mg(2+)</name>
        <dbReference type="ChEBI" id="CHEBI:18420"/>
    </cofactor>
</comment>
<dbReference type="PROSITE" id="PS51462">
    <property type="entry name" value="NUDIX"/>
    <property type="match status" value="1"/>
</dbReference>
<comment type="cofactor">
    <cofactor evidence="1">
        <name>Mn(2+)</name>
        <dbReference type="ChEBI" id="CHEBI:29035"/>
    </cofactor>
</comment>
<evidence type="ECO:0000256" key="2">
    <source>
        <dbReference type="ARBA" id="ARBA00001946"/>
    </source>
</evidence>